<keyword evidence="4" id="KW-1185">Reference proteome</keyword>
<evidence type="ECO:0000313" key="3">
    <source>
        <dbReference type="EMBL" id="WLQ42212.1"/>
    </source>
</evidence>
<dbReference type="PANTHER" id="PTHR34293">
    <property type="entry name" value="HTH-TYPE TRANSCRIPTIONAL REGULATOR TRMBL2"/>
    <property type="match status" value="1"/>
</dbReference>
<accession>A0ABY9I5S0</accession>
<reference evidence="3 4" key="1">
    <citation type="submission" date="2023-03" db="EMBL/GenBank/DDBJ databases">
        <title>Isolation and description of six Streptomyces strains from soil environments, able to metabolize different microbial glucans.</title>
        <authorList>
            <person name="Widen T."/>
            <person name="Larsbrink J."/>
        </authorList>
    </citation>
    <scope>NUCLEOTIDE SEQUENCE [LARGE SCALE GENOMIC DNA]</scope>
    <source>
        <strain evidence="3 4">Mut2</strain>
    </source>
</reference>
<dbReference type="EMBL" id="CP120992">
    <property type="protein sequence ID" value="WLQ42212.1"/>
    <property type="molecule type" value="Genomic_DNA"/>
</dbReference>
<sequence>MGRDEDTTAHPHGDRQLCDAAVRVYTEALSAGRIPRSALEPAPCLTELTLVHPDPQDDAWIRPVPPSAALAHLLQPVIREIHERIRLTAALADSLAPLASVASTDPNLAITVLEGMPLINATIQNALNGARDEILTLQPGSSRPAEQLKEALARALSAVGQGASLRHIYQHPTRYSPTLKAYLGDIPAGHIQVRTTEQTVERLFIFDRTVAFIPANAKRDVALEIRHPALVRYLTQVYEVMWAQATPLTEPLPAAPADSSVTAVQLSIARLLVEGHVDQVVARKLGISVRTCRAHISKLMRTLDATSRTHLGALLVESGLAAPRPGQHEGPPPRASGTTGLGEC</sequence>
<dbReference type="InterPro" id="IPR051797">
    <property type="entry name" value="TrmB-like"/>
</dbReference>
<dbReference type="RefSeq" id="WP_306089369.1">
    <property type="nucleotide sequence ID" value="NZ_CP120992.1"/>
</dbReference>
<dbReference type="Proteomes" id="UP001229952">
    <property type="component" value="Chromosome"/>
</dbReference>
<dbReference type="PROSITE" id="PS50043">
    <property type="entry name" value="HTH_LUXR_2"/>
    <property type="match status" value="1"/>
</dbReference>
<feature type="domain" description="HTH luxR-type" evidence="2">
    <location>
        <begin position="254"/>
        <end position="319"/>
    </location>
</feature>
<protein>
    <submittedName>
        <fullName evidence="3">LuxR C-terminal-related transcriptional regulator</fullName>
    </submittedName>
</protein>
<dbReference type="InterPro" id="IPR036388">
    <property type="entry name" value="WH-like_DNA-bd_sf"/>
</dbReference>
<proteinExistence type="predicted"/>
<dbReference type="PANTHER" id="PTHR34293:SF1">
    <property type="entry name" value="HTH-TYPE TRANSCRIPTIONAL REGULATOR TRMBL2"/>
    <property type="match status" value="1"/>
</dbReference>
<evidence type="ECO:0000313" key="4">
    <source>
        <dbReference type="Proteomes" id="UP001229952"/>
    </source>
</evidence>
<dbReference type="InterPro" id="IPR000792">
    <property type="entry name" value="Tscrpt_reg_LuxR_C"/>
</dbReference>
<dbReference type="SUPFAM" id="SSF46894">
    <property type="entry name" value="C-terminal effector domain of the bipartite response regulators"/>
    <property type="match status" value="1"/>
</dbReference>
<evidence type="ECO:0000259" key="2">
    <source>
        <dbReference type="PROSITE" id="PS50043"/>
    </source>
</evidence>
<name>A0ABY9I5S0_9ACTN</name>
<dbReference type="SMART" id="SM00421">
    <property type="entry name" value="HTH_LUXR"/>
    <property type="match status" value="1"/>
</dbReference>
<dbReference type="InterPro" id="IPR016032">
    <property type="entry name" value="Sig_transdc_resp-reg_C-effctor"/>
</dbReference>
<evidence type="ECO:0000256" key="1">
    <source>
        <dbReference type="SAM" id="MobiDB-lite"/>
    </source>
</evidence>
<dbReference type="Pfam" id="PF00196">
    <property type="entry name" value="GerE"/>
    <property type="match status" value="1"/>
</dbReference>
<dbReference type="Gene3D" id="1.10.10.10">
    <property type="entry name" value="Winged helix-like DNA-binding domain superfamily/Winged helix DNA-binding domain"/>
    <property type="match status" value="1"/>
</dbReference>
<gene>
    <name evidence="3" type="ORF">P8A22_20990</name>
</gene>
<organism evidence="3 4">
    <name type="scientific">Streptomyces laculatispora</name>
    <dbReference type="NCBI Taxonomy" id="887464"/>
    <lineage>
        <taxon>Bacteria</taxon>
        <taxon>Bacillati</taxon>
        <taxon>Actinomycetota</taxon>
        <taxon>Actinomycetes</taxon>
        <taxon>Kitasatosporales</taxon>
        <taxon>Streptomycetaceae</taxon>
        <taxon>Streptomyces</taxon>
    </lineage>
</organism>
<feature type="region of interest" description="Disordered" evidence="1">
    <location>
        <begin position="321"/>
        <end position="344"/>
    </location>
</feature>